<dbReference type="Proteomes" id="UP000244092">
    <property type="component" value="Unassembled WGS sequence"/>
</dbReference>
<evidence type="ECO:0000313" key="1">
    <source>
        <dbReference type="EMBL" id="KAJ03053.1"/>
    </source>
</evidence>
<dbReference type="Pfam" id="PF04237">
    <property type="entry name" value="YjbR"/>
    <property type="match status" value="1"/>
</dbReference>
<dbReference type="EMBL" id="JEMU01000008">
    <property type="protein sequence ID" value="KAJ03053.1"/>
    <property type="molecule type" value="Genomic_DNA"/>
</dbReference>
<organism evidence="1 3">
    <name type="scientific">Sulfitobacter mediterraneus</name>
    <dbReference type="NCBI Taxonomy" id="83219"/>
    <lineage>
        <taxon>Bacteria</taxon>
        <taxon>Pseudomonadati</taxon>
        <taxon>Pseudomonadota</taxon>
        <taxon>Alphaproteobacteria</taxon>
        <taxon>Rhodobacterales</taxon>
        <taxon>Roseobacteraceae</taxon>
        <taxon>Sulfitobacter</taxon>
    </lineage>
</organism>
<dbReference type="InterPro" id="IPR058532">
    <property type="entry name" value="YjbR/MT2646/Rv2570-like"/>
</dbReference>
<dbReference type="SUPFAM" id="SSF142906">
    <property type="entry name" value="YjbR-like"/>
    <property type="match status" value="1"/>
</dbReference>
<evidence type="ECO:0000313" key="3">
    <source>
        <dbReference type="Proteomes" id="UP000027337"/>
    </source>
</evidence>
<gene>
    <name evidence="2" type="ORF">C8N31_104222</name>
    <name evidence="1" type="ORF">PM02_11375</name>
</gene>
<comment type="caution">
    <text evidence="1">The sequence shown here is derived from an EMBL/GenBank/DDBJ whole genome shotgun (WGS) entry which is preliminary data.</text>
</comment>
<dbReference type="InterPro" id="IPR038056">
    <property type="entry name" value="YjbR-like_sf"/>
</dbReference>
<dbReference type="InterPro" id="IPR007351">
    <property type="entry name" value="YjbR"/>
</dbReference>
<evidence type="ECO:0000313" key="2">
    <source>
        <dbReference type="EMBL" id="PTX74341.1"/>
    </source>
</evidence>
<keyword evidence="2" id="KW-0238">DNA-binding</keyword>
<dbReference type="GO" id="GO:0003677">
    <property type="term" value="F:DNA binding"/>
    <property type="evidence" value="ECO:0007669"/>
    <property type="project" value="UniProtKB-KW"/>
</dbReference>
<dbReference type="STRING" id="83219.PM02_11375"/>
<sequence length="125" mass="13548">MTRDELMTFCAGLPQTTHVVQWGNSDVYKVGGKLFAVVGMGDGGNTVTFKATEMGFEILSDSPGLRPAPYMASRGLKWIQHYGEPGLSDDSLRAHIFASYEMAIGALTKKKRAELGLDAAPRQNP</sequence>
<dbReference type="OrthoDB" id="9804614at2"/>
<proteinExistence type="predicted"/>
<dbReference type="GeneID" id="72438700"/>
<accession>A0A061STQ8</accession>
<dbReference type="Gene3D" id="3.90.1150.30">
    <property type="match status" value="1"/>
</dbReference>
<reference evidence="2 4" key="2">
    <citation type="submission" date="2018-04" db="EMBL/GenBank/DDBJ databases">
        <title>Genomic Encyclopedia of Archaeal and Bacterial Type Strains, Phase II (KMG-II): from individual species to whole genera.</title>
        <authorList>
            <person name="Goeker M."/>
        </authorList>
    </citation>
    <scope>NUCLEOTIDE SEQUENCE [LARGE SCALE GENOMIC DNA]</scope>
    <source>
        <strain evidence="2 4">DSM 12244</strain>
    </source>
</reference>
<protein>
    <submittedName>
        <fullName evidence="2">Putative DNA-binding protein (MmcQ/YjbR family)</fullName>
    </submittedName>
</protein>
<dbReference type="PANTHER" id="PTHR35145:SF1">
    <property type="entry name" value="CYTOPLASMIC PROTEIN"/>
    <property type="match status" value="1"/>
</dbReference>
<name>A0A061STQ8_9RHOB</name>
<dbReference type="PANTHER" id="PTHR35145">
    <property type="entry name" value="CYTOPLASMIC PROTEIN-RELATED"/>
    <property type="match status" value="1"/>
</dbReference>
<keyword evidence="3" id="KW-1185">Reference proteome</keyword>
<dbReference type="eggNOG" id="COG2315">
    <property type="taxonomic scope" value="Bacteria"/>
</dbReference>
<evidence type="ECO:0000313" key="4">
    <source>
        <dbReference type="Proteomes" id="UP000244092"/>
    </source>
</evidence>
<dbReference type="EMBL" id="QBKU01000004">
    <property type="protein sequence ID" value="PTX74341.1"/>
    <property type="molecule type" value="Genomic_DNA"/>
</dbReference>
<dbReference type="Proteomes" id="UP000027337">
    <property type="component" value="Unassembled WGS sequence"/>
</dbReference>
<reference evidence="1 3" key="1">
    <citation type="journal article" date="2014" name="Genome Announc.">
        <title>Draft Genome Sequences of Two Isolates of the Roseobacter Group, Sulfitobacter sp. Strains 3SOLIMAR09 and 1FIGIMAR09, from Harbors of Mallorca Island (Mediterranean Sea).</title>
        <authorList>
            <person name="Mas-Llado M."/>
            <person name="Pina-Villalonga J.M."/>
            <person name="Brunet-Galmes I."/>
            <person name="Nogales B."/>
            <person name="Bosch R."/>
        </authorList>
    </citation>
    <scope>NUCLEOTIDE SEQUENCE [LARGE SCALE GENOMIC DNA]</scope>
    <source>
        <strain evidence="1 3">1FIGIMAR09</strain>
    </source>
</reference>
<dbReference type="RefSeq" id="WP_025047889.1">
    <property type="nucleotide sequence ID" value="NZ_CP068998.1"/>
</dbReference>
<dbReference type="AlphaFoldDB" id="A0A061STQ8"/>